<dbReference type="InterPro" id="IPR045028">
    <property type="entry name" value="DinG/Rad3-like"/>
</dbReference>
<evidence type="ECO:0000256" key="5">
    <source>
        <dbReference type="ARBA" id="ARBA00022840"/>
    </source>
</evidence>
<feature type="domain" description="Helicase ATP-binding" evidence="9">
    <location>
        <begin position="34"/>
        <end position="316"/>
    </location>
</feature>
<dbReference type="GO" id="GO:0006281">
    <property type="term" value="P:DNA repair"/>
    <property type="evidence" value="ECO:0007669"/>
    <property type="project" value="UniProtKB-KW"/>
</dbReference>
<organism evidence="10 11">
    <name type="scientific">Methylacidiphilum caldifontis</name>
    <dbReference type="NCBI Taxonomy" id="2795386"/>
    <lineage>
        <taxon>Bacteria</taxon>
        <taxon>Pseudomonadati</taxon>
        <taxon>Verrucomicrobiota</taxon>
        <taxon>Methylacidiphilae</taxon>
        <taxon>Methylacidiphilales</taxon>
        <taxon>Methylacidiphilaceae</taxon>
        <taxon>Methylacidiphilum (ex Ratnadevi et al. 2023)</taxon>
    </lineage>
</organism>
<dbReference type="SUPFAM" id="SSF52540">
    <property type="entry name" value="P-loop containing nucleoside triphosphate hydrolases"/>
    <property type="match status" value="1"/>
</dbReference>
<keyword evidence="1" id="KW-0411">Iron-sulfur</keyword>
<dbReference type="GO" id="GO:0051539">
    <property type="term" value="F:4 iron, 4 sulfur cluster binding"/>
    <property type="evidence" value="ECO:0007669"/>
    <property type="project" value="UniProtKB-KW"/>
</dbReference>
<keyword evidence="4" id="KW-0378">Hydrolase</keyword>
<dbReference type="Pfam" id="PF13307">
    <property type="entry name" value="Helicase_C_2"/>
    <property type="match status" value="1"/>
</dbReference>
<keyword evidence="2" id="KW-0547">Nucleotide-binding</keyword>
<feature type="region of interest" description="Disordered" evidence="8">
    <location>
        <begin position="1"/>
        <end position="24"/>
    </location>
</feature>
<evidence type="ECO:0000259" key="9">
    <source>
        <dbReference type="PROSITE" id="PS51193"/>
    </source>
</evidence>
<keyword evidence="10" id="KW-0347">Helicase</keyword>
<dbReference type="EMBL" id="LXQC01000113">
    <property type="protein sequence ID" value="TFE70555.1"/>
    <property type="molecule type" value="Genomic_DNA"/>
</dbReference>
<dbReference type="InterPro" id="IPR006935">
    <property type="entry name" value="Helicase/UvrB_N"/>
</dbReference>
<dbReference type="InterPro" id="IPR006555">
    <property type="entry name" value="ATP-dep_Helicase_C"/>
</dbReference>
<dbReference type="Proteomes" id="UP000297713">
    <property type="component" value="Unassembled WGS sequence"/>
</dbReference>
<dbReference type="PANTHER" id="PTHR11472:SF34">
    <property type="entry name" value="REGULATOR OF TELOMERE ELONGATION HELICASE 1"/>
    <property type="match status" value="1"/>
</dbReference>
<feature type="compositionally biased region" description="Polar residues" evidence="8">
    <location>
        <begin position="1"/>
        <end position="13"/>
    </location>
</feature>
<comment type="caution">
    <text evidence="10">The sequence shown here is derived from an EMBL/GenBank/DDBJ whole genome shotgun (WGS) entry which is preliminary data.</text>
</comment>
<evidence type="ECO:0000256" key="6">
    <source>
        <dbReference type="ARBA" id="ARBA00023204"/>
    </source>
</evidence>
<evidence type="ECO:0000256" key="3">
    <source>
        <dbReference type="ARBA" id="ARBA00022763"/>
    </source>
</evidence>
<sequence length="673" mass="76656">MSSDGQNSLSNGKFNDPRKQDGASLISSFFSPAGPLSQAAHYEYRPQQKQMAEEIYSSLEKKQHLVIEAPTGTGKSLAYLVSSLFYCKNFSQRGVISTHTLNLQDQLLHKDIPLLKKMLAKDFSVVLLKGRQNYICPKRLEKVMRHGSDLFPSHETTDILNVYNWSLRTKTGDIEELDPLPSLLLWSQICSEPGLCNCKSCAHNPRCFYQRFREKSSQSDLTIVNHAFYFSLLGRNVDPEFQKEIGTPFGESFVVFDEAHTLEKIASSQLGFSVSKYRLQNLLFRLFNPITHKGLLLFLKNKHLIEKNIIAYEQLRLFFQSIAEIPIQHSVLEQRIINPLPLPNPLPETLDNLVKEISSEIINVQEKEIKEEIENCIEKISLEKRALLDFFEMKIPDHVYWIEITDPPSLNGNVQLLATPLDVGPLLQSLLYEKEISVIMTSATLQVANSFSYFQQHVGLYSRTLSLQSPFDYGKQMKIVIPKNMPDPSQTSPYEQALAYWIERLVRQTGGSALVLFTNRKTLSNMVNVLSQKLTEAGYPLFVQDGKISRHRLLNLFKEARHAVLFGMDSFWQGIDVPGESLRNVIITKLPFSSPDHPQVQAKSEQLEKLGFNPFFHYSLPEAVLKFRQGVGRLIRSKEDRGIIAILDSRILSRSYGKMFLLSIPSAPIETIE</sequence>
<evidence type="ECO:0000256" key="8">
    <source>
        <dbReference type="SAM" id="MobiDB-lite"/>
    </source>
</evidence>
<keyword evidence="6" id="KW-0234">DNA repair</keyword>
<dbReference type="RefSeq" id="WP_134439505.1">
    <property type="nucleotide sequence ID" value="NZ_LXQC01000113.1"/>
</dbReference>
<name>A0A4Y8PF87_9BACT</name>
<keyword evidence="1" id="KW-0479">Metal-binding</keyword>
<dbReference type="AlphaFoldDB" id="A0A4Y8PF87"/>
<evidence type="ECO:0000256" key="7">
    <source>
        <dbReference type="ARBA" id="ARBA00038058"/>
    </source>
</evidence>
<dbReference type="InterPro" id="IPR014001">
    <property type="entry name" value="Helicase_ATP-bd"/>
</dbReference>
<dbReference type="InterPro" id="IPR027417">
    <property type="entry name" value="P-loop_NTPase"/>
</dbReference>
<dbReference type="Gene3D" id="3.40.50.300">
    <property type="entry name" value="P-loop containing nucleotide triphosphate hydrolases"/>
    <property type="match status" value="2"/>
</dbReference>
<comment type="similarity">
    <text evidence="7">Belongs to the helicase family. DinG subfamily.</text>
</comment>
<protein>
    <submittedName>
        <fullName evidence="10">DNA helicase</fullName>
    </submittedName>
</protein>
<evidence type="ECO:0000256" key="1">
    <source>
        <dbReference type="ARBA" id="ARBA00022485"/>
    </source>
</evidence>
<dbReference type="SMART" id="SM00491">
    <property type="entry name" value="HELICc2"/>
    <property type="match status" value="1"/>
</dbReference>
<gene>
    <name evidence="10" type="ORF">A7Q10_05580</name>
</gene>
<evidence type="ECO:0000313" key="11">
    <source>
        <dbReference type="Proteomes" id="UP000297713"/>
    </source>
</evidence>
<reference evidence="10 11" key="1">
    <citation type="submission" date="2016-05" db="EMBL/GenBank/DDBJ databases">
        <title>Diversity and Homogeneity among Thermoacidophilic Verrucomicrobia Methanotrophs Linked with Geographical Origin.</title>
        <authorList>
            <person name="Erikstad H.-A."/>
            <person name="Smestad N.B."/>
            <person name="Ceballos R.M."/>
            <person name="Birkeland N.-K."/>
        </authorList>
    </citation>
    <scope>NUCLEOTIDE SEQUENCE [LARGE SCALE GENOMIC DNA]</scope>
    <source>
        <strain evidence="10 11">Phi</strain>
    </source>
</reference>
<evidence type="ECO:0000256" key="2">
    <source>
        <dbReference type="ARBA" id="ARBA00022741"/>
    </source>
</evidence>
<accession>A0A4Y8PF87</accession>
<dbReference type="GO" id="GO:0005524">
    <property type="term" value="F:ATP binding"/>
    <property type="evidence" value="ECO:0007669"/>
    <property type="project" value="UniProtKB-KW"/>
</dbReference>
<evidence type="ECO:0000256" key="4">
    <source>
        <dbReference type="ARBA" id="ARBA00022801"/>
    </source>
</evidence>
<dbReference type="InterPro" id="IPR006554">
    <property type="entry name" value="Helicase-like_DEXD_c2"/>
</dbReference>
<dbReference type="GO" id="GO:0003677">
    <property type="term" value="F:DNA binding"/>
    <property type="evidence" value="ECO:0007669"/>
    <property type="project" value="InterPro"/>
</dbReference>
<dbReference type="Pfam" id="PF04851">
    <property type="entry name" value="ResIII"/>
    <property type="match status" value="1"/>
</dbReference>
<proteinExistence type="inferred from homology"/>
<keyword evidence="5" id="KW-0067">ATP-binding</keyword>
<dbReference type="OrthoDB" id="9803913at2"/>
<dbReference type="PROSITE" id="PS51193">
    <property type="entry name" value="HELICASE_ATP_BIND_2"/>
    <property type="match status" value="1"/>
</dbReference>
<dbReference type="PANTHER" id="PTHR11472">
    <property type="entry name" value="DNA REPAIR DEAD HELICASE RAD3/XP-D SUBFAMILY MEMBER"/>
    <property type="match status" value="1"/>
</dbReference>
<dbReference type="InterPro" id="IPR014013">
    <property type="entry name" value="Helic_SF1/SF2_ATP-bd_DinG/Rad3"/>
</dbReference>
<evidence type="ECO:0000313" key="10">
    <source>
        <dbReference type="EMBL" id="TFE70555.1"/>
    </source>
</evidence>
<keyword evidence="3" id="KW-0227">DNA damage</keyword>
<keyword evidence="1" id="KW-0004">4Fe-4S</keyword>
<dbReference type="SMART" id="SM00487">
    <property type="entry name" value="DEXDc"/>
    <property type="match status" value="1"/>
</dbReference>
<keyword evidence="1" id="KW-0408">Iron</keyword>
<dbReference type="SMART" id="SM00488">
    <property type="entry name" value="DEXDc2"/>
    <property type="match status" value="1"/>
</dbReference>
<dbReference type="GO" id="GO:0003678">
    <property type="term" value="F:DNA helicase activity"/>
    <property type="evidence" value="ECO:0007669"/>
    <property type="project" value="InterPro"/>
</dbReference>
<keyword evidence="11" id="KW-1185">Reference proteome</keyword>
<dbReference type="GO" id="GO:0016818">
    <property type="term" value="F:hydrolase activity, acting on acid anhydrides, in phosphorus-containing anhydrides"/>
    <property type="evidence" value="ECO:0007669"/>
    <property type="project" value="InterPro"/>
</dbReference>